<sequence length="66" mass="7390">MTESDKAKSYLLVGNEPELLERTLGRPLLISLDPLARLSETDPDAFELLREMKSLGERMKNSKGGE</sequence>
<reference evidence="1 2" key="1">
    <citation type="journal article" date="2012" name="J. Bacteriol.">
        <title>Complete Genome Sequence of Leptospirillum ferrooxidans Strain C2-3, Isolated from a Fresh Volcanic Ash Deposit on the Island of Miyake, Japan.</title>
        <authorList>
            <person name="Fujimura R."/>
            <person name="Sato Y."/>
            <person name="Nishizawa T."/>
            <person name="Oshima K."/>
            <person name="Kim S.-W."/>
            <person name="Hattori M."/>
            <person name="Kamijo T."/>
            <person name="Ohta H."/>
        </authorList>
    </citation>
    <scope>NUCLEOTIDE SEQUENCE [LARGE SCALE GENOMIC DNA]</scope>
    <source>
        <strain evidence="1 2">C2-3</strain>
    </source>
</reference>
<reference evidence="2" key="2">
    <citation type="submission" date="2012-03" db="EMBL/GenBank/DDBJ databases">
        <title>The complete genome sequence of the pioneer microbe on fresh volcanic deposit, Leptospirillum ferrooxidans strain C2-3.</title>
        <authorList>
            <person name="Fujimura R."/>
            <person name="Sato Y."/>
            <person name="Nishizawa T."/>
            <person name="Nanba K."/>
            <person name="Oshima K."/>
            <person name="Hattori M."/>
            <person name="Kamijo T."/>
            <person name="Ohta H."/>
        </authorList>
    </citation>
    <scope>NUCLEOTIDE SEQUENCE [LARGE SCALE GENOMIC DNA]</scope>
    <source>
        <strain evidence="2">C2-3</strain>
    </source>
</reference>
<dbReference type="AlphaFoldDB" id="I0IM22"/>
<dbReference type="RefSeq" id="WP_014448813.1">
    <property type="nucleotide sequence ID" value="NC_017094.1"/>
</dbReference>
<evidence type="ECO:0000313" key="2">
    <source>
        <dbReference type="Proteomes" id="UP000007382"/>
    </source>
</evidence>
<dbReference type="KEGG" id="lfc:LFE_0605"/>
<proteinExistence type="predicted"/>
<dbReference type="STRING" id="1162668.LFE_0605"/>
<name>I0IM22_LEPFC</name>
<accession>I0IM22</accession>
<dbReference type="PATRIC" id="fig|1162668.3.peg.708"/>
<evidence type="ECO:0000313" key="1">
    <source>
        <dbReference type="EMBL" id="BAM06321.1"/>
    </source>
</evidence>
<dbReference type="HOGENOM" id="CLU_2825853_0_0_0"/>
<dbReference type="EMBL" id="AP012342">
    <property type="protein sequence ID" value="BAM06321.1"/>
    <property type="molecule type" value="Genomic_DNA"/>
</dbReference>
<dbReference type="Proteomes" id="UP000007382">
    <property type="component" value="Chromosome"/>
</dbReference>
<organism evidence="1 2">
    <name type="scientific">Leptospirillum ferrooxidans (strain C2-3)</name>
    <dbReference type="NCBI Taxonomy" id="1162668"/>
    <lineage>
        <taxon>Bacteria</taxon>
        <taxon>Pseudomonadati</taxon>
        <taxon>Nitrospirota</taxon>
        <taxon>Nitrospiria</taxon>
        <taxon>Nitrospirales</taxon>
        <taxon>Nitrospiraceae</taxon>
        <taxon>Leptospirillum</taxon>
    </lineage>
</organism>
<protein>
    <submittedName>
        <fullName evidence="1">Uncharacterized protein</fullName>
    </submittedName>
</protein>
<gene>
    <name evidence="1" type="ordered locus">LFE_0605</name>
</gene>
<keyword evidence="2" id="KW-1185">Reference proteome</keyword>